<dbReference type="InterPro" id="IPR040144">
    <property type="entry name" value="RAP1GDS1"/>
</dbReference>
<dbReference type="InterPro" id="IPR036748">
    <property type="entry name" value="MTH938-like_sf"/>
</dbReference>
<feature type="repeat" description="ARM" evidence="9">
    <location>
        <begin position="504"/>
        <end position="548"/>
    </location>
</feature>
<dbReference type="SUPFAM" id="SSF64076">
    <property type="entry name" value="MTH938-like"/>
    <property type="match status" value="1"/>
</dbReference>
<evidence type="ECO:0000256" key="8">
    <source>
        <dbReference type="ARBA" id="ARBA00049984"/>
    </source>
</evidence>
<keyword evidence="6" id="KW-0256">Endoplasmic reticulum</keyword>
<evidence type="ECO:0000256" key="4">
    <source>
        <dbReference type="ARBA" id="ARBA00021776"/>
    </source>
</evidence>
<comment type="caution">
    <text evidence="10">The sequence shown here is derived from an EMBL/GenBank/DDBJ whole genome shotgun (WGS) entry which is preliminary data.</text>
</comment>
<sequence>MDQFLIVCTESRQDTHKVTEAARDLADSLRTPESRDELKRVEKILEALNDQFKLAATTDGDLSQLERLTQLYRVTANICLDNNANRQKLLDAHVDYSALAVLRSLTPAQMASKPHAFMLRAAFGTLINLSQDYSPSQERLNDQQTLSIVFKFLNRHNITLNDSAAAITQSYIYEWGWRIVNNLLSAENAKIEPSDTEIDALFSWVEAFHSESISKAYAGLESEDELQGVYEEDLASLESATMLLETFAFDSEAARLLLANSDKLDTLLSFAESRELPRALEACADESTMEEWSKIYNECKTAVGKCVVGIASEDKLMSSLFDQGEAPFVQRMLGWLNNDMQRLVISGSNLARSEANTVTIVNKFNVIPRLVKLLEGDDVKVSHAAMSLLKNLSLPASNKDIVGKSGVIEVAQKFLSTSFANVQPLQFATVGLYKHLCTQQLQNTLRVVQSEPSILEALLGLISKSDDAGIKSEGTRVLVHSIKSCWMSTDEQAQKAKLKLTNHAVSKALVELLCNNRKYQILTNEAIMALTLLASEQEGANTILSESASLVPAVKSLLGDEKEVNKKVKLNICVLYSNLLLKQAGQSVHAEELKSSLEHDIRRLCEDSDSELSRTASTVLAATIHCASSSNTIMFSTAFRRAAGLSRNTRAFSTSRINSETAGALTSVLSETDALQIQSIGKSGLTFSDGKICKGPVIVVDNKIFLWKVASPTMPFNWGSGIPKDAFKLFETLTPRPEILLLGTGKSMLPPPPDYTKYLNSLGIQVDIVDTRNACSTYNVLVEEDRNVAAALFPVDGFEWTEEK</sequence>
<keyword evidence="11" id="KW-1185">Reference proteome</keyword>
<gene>
    <name evidence="10" type="ORF">E3P99_03622</name>
</gene>
<comment type="subcellular location">
    <subcellularLocation>
        <location evidence="3">Cytoplasm</location>
        <location evidence="3">Cytosol</location>
    </subcellularLocation>
    <subcellularLocation>
        <location evidence="2">Endoplasmic reticulum</location>
    </subcellularLocation>
    <subcellularLocation>
        <location evidence="1">Mitochondrion</location>
    </subcellularLocation>
</comment>
<dbReference type="Gene3D" id="3.40.1230.10">
    <property type="entry name" value="MTH938-like"/>
    <property type="match status" value="1"/>
</dbReference>
<keyword evidence="7" id="KW-0496">Mitochondrion</keyword>
<dbReference type="InterPro" id="IPR016024">
    <property type="entry name" value="ARM-type_fold"/>
</dbReference>
<dbReference type="GO" id="GO:0005085">
    <property type="term" value="F:guanyl-nucleotide exchange factor activity"/>
    <property type="evidence" value="ECO:0007669"/>
    <property type="project" value="InterPro"/>
</dbReference>
<dbReference type="EMBL" id="SPNW01000077">
    <property type="protein sequence ID" value="TIA86662.1"/>
    <property type="molecule type" value="Genomic_DNA"/>
</dbReference>
<evidence type="ECO:0000256" key="6">
    <source>
        <dbReference type="ARBA" id="ARBA00022824"/>
    </source>
</evidence>
<accession>A0A4T0FEH9</accession>
<reference evidence="10 11" key="1">
    <citation type="submission" date="2019-03" db="EMBL/GenBank/DDBJ databases">
        <title>Sequencing 23 genomes of Wallemia ichthyophaga.</title>
        <authorList>
            <person name="Gostincar C."/>
        </authorList>
    </citation>
    <scope>NUCLEOTIDE SEQUENCE [LARGE SCALE GENOMIC DNA]</scope>
    <source>
        <strain evidence="10 11">EXF-5753</strain>
    </source>
</reference>
<evidence type="ECO:0000256" key="2">
    <source>
        <dbReference type="ARBA" id="ARBA00004240"/>
    </source>
</evidence>
<dbReference type="PROSITE" id="PS50176">
    <property type="entry name" value="ARM_REPEAT"/>
    <property type="match status" value="2"/>
</dbReference>
<evidence type="ECO:0000256" key="3">
    <source>
        <dbReference type="ARBA" id="ARBA00004514"/>
    </source>
</evidence>
<dbReference type="PANTHER" id="PTHR10957">
    <property type="entry name" value="RAP1 GTPASE-GDP DISSOCIATION STIMULATOR 1"/>
    <property type="match status" value="1"/>
</dbReference>
<proteinExistence type="inferred from homology"/>
<evidence type="ECO:0000256" key="9">
    <source>
        <dbReference type="PROSITE-ProRule" id="PRU00259"/>
    </source>
</evidence>
<dbReference type="OrthoDB" id="20681at2759"/>
<dbReference type="GO" id="GO:0005829">
    <property type="term" value="C:cytosol"/>
    <property type="evidence" value="ECO:0007669"/>
    <property type="project" value="UniProtKB-SubCell"/>
</dbReference>
<dbReference type="GO" id="GO:0005739">
    <property type="term" value="C:mitochondrion"/>
    <property type="evidence" value="ECO:0007669"/>
    <property type="project" value="UniProtKB-SubCell"/>
</dbReference>
<keyword evidence="5" id="KW-0963">Cytoplasm</keyword>
<evidence type="ECO:0000256" key="5">
    <source>
        <dbReference type="ARBA" id="ARBA00022490"/>
    </source>
</evidence>
<dbReference type="Pfam" id="PF04430">
    <property type="entry name" value="DUF498"/>
    <property type="match status" value="1"/>
</dbReference>
<dbReference type="InterPro" id="IPR034095">
    <property type="entry name" value="NDUF3"/>
</dbReference>
<dbReference type="CDD" id="cd05125">
    <property type="entry name" value="Mth938_2P1-like"/>
    <property type="match status" value="1"/>
</dbReference>
<protein>
    <recommendedName>
        <fullName evidence="4">NADH dehydrogenase [ubiquinone] 1 alpha subcomplex assembly factor 3</fullName>
    </recommendedName>
</protein>
<dbReference type="InterPro" id="IPR000225">
    <property type="entry name" value="Armadillo"/>
</dbReference>
<evidence type="ECO:0000256" key="7">
    <source>
        <dbReference type="ARBA" id="ARBA00023128"/>
    </source>
</evidence>
<dbReference type="Gene3D" id="1.25.10.10">
    <property type="entry name" value="Leucine-rich Repeat Variant"/>
    <property type="match status" value="2"/>
</dbReference>
<dbReference type="GO" id="GO:0032981">
    <property type="term" value="P:mitochondrial respiratory chain complex I assembly"/>
    <property type="evidence" value="ECO:0007669"/>
    <property type="project" value="InterPro"/>
</dbReference>
<dbReference type="AlphaFoldDB" id="A0A4T0FEH9"/>
<dbReference type="Proteomes" id="UP000310189">
    <property type="component" value="Unassembled WGS sequence"/>
</dbReference>
<comment type="similarity">
    <text evidence="8">Belongs to the NDUFAF3 family.</text>
</comment>
<name>A0A4T0FEH9_9BASI</name>
<dbReference type="SMART" id="SM00185">
    <property type="entry name" value="ARM"/>
    <property type="match status" value="2"/>
</dbReference>
<evidence type="ECO:0000313" key="10">
    <source>
        <dbReference type="EMBL" id="TIA86662.1"/>
    </source>
</evidence>
<dbReference type="InterPro" id="IPR011989">
    <property type="entry name" value="ARM-like"/>
</dbReference>
<evidence type="ECO:0000313" key="11">
    <source>
        <dbReference type="Proteomes" id="UP000310189"/>
    </source>
</evidence>
<organism evidence="10 11">
    <name type="scientific">Wallemia hederae</name>
    <dbReference type="NCBI Taxonomy" id="1540922"/>
    <lineage>
        <taxon>Eukaryota</taxon>
        <taxon>Fungi</taxon>
        <taxon>Dikarya</taxon>
        <taxon>Basidiomycota</taxon>
        <taxon>Wallemiomycotina</taxon>
        <taxon>Wallemiomycetes</taxon>
        <taxon>Wallemiales</taxon>
        <taxon>Wallemiaceae</taxon>
        <taxon>Wallemia</taxon>
    </lineage>
</organism>
<dbReference type="SUPFAM" id="SSF48371">
    <property type="entry name" value="ARM repeat"/>
    <property type="match status" value="1"/>
</dbReference>
<feature type="repeat" description="ARM" evidence="9">
    <location>
        <begin position="365"/>
        <end position="407"/>
    </location>
</feature>
<evidence type="ECO:0000256" key="1">
    <source>
        <dbReference type="ARBA" id="ARBA00004173"/>
    </source>
</evidence>
<dbReference type="GO" id="GO:0005783">
    <property type="term" value="C:endoplasmic reticulum"/>
    <property type="evidence" value="ECO:0007669"/>
    <property type="project" value="UniProtKB-SubCell"/>
</dbReference>
<dbReference type="InterPro" id="IPR007523">
    <property type="entry name" value="NDUFAF3/AAMDC"/>
</dbReference>